<dbReference type="GO" id="GO:0003676">
    <property type="term" value="F:nucleic acid binding"/>
    <property type="evidence" value="ECO:0007669"/>
    <property type="project" value="InterPro"/>
</dbReference>
<feature type="non-terminal residue" evidence="2">
    <location>
        <position position="1"/>
    </location>
</feature>
<dbReference type="InterPro" id="IPR044876">
    <property type="entry name" value="HRDC_dom_sf"/>
</dbReference>
<reference evidence="2 3" key="1">
    <citation type="submission" date="2020-04" db="EMBL/GenBank/DDBJ databases">
        <title>Whole-genome sequencing of Vibrio spp. from China reveals different genetic environments of blaCTX-M-14 among diverse lineages.</title>
        <authorList>
            <person name="Zheng Z."/>
            <person name="Ye L."/>
            <person name="Chen S."/>
        </authorList>
    </citation>
    <scope>NUCLEOTIDE SEQUENCE [LARGE SCALE GENOMIC DNA]</scope>
    <source>
        <strain evidence="2 3">Vb1636</strain>
    </source>
</reference>
<sequence>EDGLPPYVVFSDATLIDMAEILPTSYGEMLAVSGVGQRKLEKYADPFLDLIQEHITHHG</sequence>
<gene>
    <name evidence="2" type="ORF">HKB35_29925</name>
</gene>
<dbReference type="SUPFAM" id="SSF47819">
    <property type="entry name" value="HRDC-like"/>
    <property type="match status" value="1"/>
</dbReference>
<dbReference type="RefSeq" id="WP_169629974.1">
    <property type="nucleotide sequence ID" value="NZ_JABCMA010001088.1"/>
</dbReference>
<dbReference type="Pfam" id="PF00570">
    <property type="entry name" value="HRDC"/>
    <property type="match status" value="1"/>
</dbReference>
<feature type="domain" description="HRDC" evidence="1">
    <location>
        <begin position="1"/>
        <end position="59"/>
    </location>
</feature>
<evidence type="ECO:0000313" key="3">
    <source>
        <dbReference type="Proteomes" id="UP000565155"/>
    </source>
</evidence>
<dbReference type="Gene3D" id="1.10.150.80">
    <property type="entry name" value="HRDC domain"/>
    <property type="match status" value="1"/>
</dbReference>
<dbReference type="SMART" id="SM00341">
    <property type="entry name" value="HRDC"/>
    <property type="match status" value="1"/>
</dbReference>
<protein>
    <recommendedName>
        <fullName evidence="1">HRDC domain-containing protein</fullName>
    </recommendedName>
</protein>
<dbReference type="EMBL" id="JABCMA010001088">
    <property type="protein sequence ID" value="NMR77801.1"/>
    <property type="molecule type" value="Genomic_DNA"/>
</dbReference>
<evidence type="ECO:0000313" key="2">
    <source>
        <dbReference type="EMBL" id="NMR77801.1"/>
    </source>
</evidence>
<proteinExistence type="predicted"/>
<dbReference type="Proteomes" id="UP000565155">
    <property type="component" value="Unassembled WGS sequence"/>
</dbReference>
<dbReference type="InterPro" id="IPR002121">
    <property type="entry name" value="HRDC_dom"/>
</dbReference>
<name>A0A7Y0N2Y8_VIBAL</name>
<comment type="caution">
    <text evidence="2">The sequence shown here is derived from an EMBL/GenBank/DDBJ whole genome shotgun (WGS) entry which is preliminary data.</text>
</comment>
<organism evidence="2 3">
    <name type="scientific">Vibrio alginolyticus</name>
    <dbReference type="NCBI Taxonomy" id="663"/>
    <lineage>
        <taxon>Bacteria</taxon>
        <taxon>Pseudomonadati</taxon>
        <taxon>Pseudomonadota</taxon>
        <taxon>Gammaproteobacteria</taxon>
        <taxon>Vibrionales</taxon>
        <taxon>Vibrionaceae</taxon>
        <taxon>Vibrio</taxon>
    </lineage>
</organism>
<dbReference type="AlphaFoldDB" id="A0A7Y0N2Y8"/>
<accession>A0A7Y0N2Y8</accession>
<dbReference type="GO" id="GO:0000166">
    <property type="term" value="F:nucleotide binding"/>
    <property type="evidence" value="ECO:0007669"/>
    <property type="project" value="InterPro"/>
</dbReference>
<evidence type="ECO:0000259" key="1">
    <source>
        <dbReference type="PROSITE" id="PS50967"/>
    </source>
</evidence>
<dbReference type="InterPro" id="IPR010997">
    <property type="entry name" value="HRDC-like_sf"/>
</dbReference>
<dbReference type="PROSITE" id="PS50967">
    <property type="entry name" value="HRDC"/>
    <property type="match status" value="1"/>
</dbReference>